<keyword evidence="2" id="KW-1185">Reference proteome</keyword>
<keyword evidence="1" id="KW-0732">Signal</keyword>
<feature type="chain" id="PRO_5037205593" evidence="1">
    <location>
        <begin position="20"/>
        <end position="134"/>
    </location>
</feature>
<dbReference type="WBParaSite" id="PDA_v2.g27488.t1">
    <property type="protein sequence ID" value="PDA_v2.g27488.t1"/>
    <property type="gene ID" value="PDA_v2.g27488"/>
</dbReference>
<organism evidence="2 3">
    <name type="scientific">Panagrolaimus davidi</name>
    <dbReference type="NCBI Taxonomy" id="227884"/>
    <lineage>
        <taxon>Eukaryota</taxon>
        <taxon>Metazoa</taxon>
        <taxon>Ecdysozoa</taxon>
        <taxon>Nematoda</taxon>
        <taxon>Chromadorea</taxon>
        <taxon>Rhabditida</taxon>
        <taxon>Tylenchina</taxon>
        <taxon>Panagrolaimomorpha</taxon>
        <taxon>Panagrolaimoidea</taxon>
        <taxon>Panagrolaimidae</taxon>
        <taxon>Panagrolaimus</taxon>
    </lineage>
</organism>
<accession>A0A914Q7S1</accession>
<protein>
    <submittedName>
        <fullName evidence="3">Apple domain-containing protein</fullName>
    </submittedName>
</protein>
<sequence>MKWCAFALVFAAAIFAVEAFVLTSTKNGSHHQQTGLGPARIKCDEKNLCHAPLGFLIDRSLSSSCGFWLDKNIGGADLSTKRGGLDECCNFCKVEKTCVAFSWKDVDGGTCFFKSAAEPLIKEVGTTLGMFVGE</sequence>
<reference evidence="3" key="1">
    <citation type="submission" date="2022-11" db="UniProtKB">
        <authorList>
            <consortium name="WormBaseParasite"/>
        </authorList>
    </citation>
    <scope>IDENTIFICATION</scope>
</reference>
<feature type="signal peptide" evidence="1">
    <location>
        <begin position="1"/>
        <end position="19"/>
    </location>
</feature>
<name>A0A914Q7S1_9BILA</name>
<dbReference type="Gene3D" id="3.50.4.10">
    <property type="entry name" value="Hepatocyte Growth Factor"/>
    <property type="match status" value="1"/>
</dbReference>
<dbReference type="AlphaFoldDB" id="A0A914Q7S1"/>
<evidence type="ECO:0000256" key="1">
    <source>
        <dbReference type="SAM" id="SignalP"/>
    </source>
</evidence>
<proteinExistence type="predicted"/>
<evidence type="ECO:0000313" key="2">
    <source>
        <dbReference type="Proteomes" id="UP000887578"/>
    </source>
</evidence>
<dbReference type="Proteomes" id="UP000887578">
    <property type="component" value="Unplaced"/>
</dbReference>
<evidence type="ECO:0000313" key="3">
    <source>
        <dbReference type="WBParaSite" id="PDA_v2.g27488.t1"/>
    </source>
</evidence>